<dbReference type="InterPro" id="IPR001584">
    <property type="entry name" value="Integrase_cat-core"/>
</dbReference>
<evidence type="ECO:0000256" key="12">
    <source>
        <dbReference type="ARBA" id="ARBA00022842"/>
    </source>
</evidence>
<evidence type="ECO:0000256" key="8">
    <source>
        <dbReference type="ARBA" id="ARBA00022741"/>
    </source>
</evidence>
<name>A0A8H7F491_AGABI</name>
<keyword evidence="7" id="KW-0479">Metal-binding</keyword>
<keyword evidence="16" id="KW-0808">Transferase</keyword>
<evidence type="ECO:0000313" key="24">
    <source>
        <dbReference type="EMBL" id="KAF7776600.1"/>
    </source>
</evidence>
<dbReference type="GO" id="GO:0032196">
    <property type="term" value="P:transposition"/>
    <property type="evidence" value="ECO:0007669"/>
    <property type="project" value="UniProtKB-KW"/>
</dbReference>
<feature type="compositionally biased region" description="Polar residues" evidence="22">
    <location>
        <begin position="302"/>
        <end position="313"/>
    </location>
</feature>
<evidence type="ECO:0000256" key="22">
    <source>
        <dbReference type="SAM" id="MobiDB-lite"/>
    </source>
</evidence>
<evidence type="ECO:0000256" key="10">
    <source>
        <dbReference type="ARBA" id="ARBA00022801"/>
    </source>
</evidence>
<keyword evidence="16" id="KW-0239">DNA-directed DNA polymerase</keyword>
<dbReference type="PANTHER" id="PTHR42648:SF11">
    <property type="entry name" value="TRANSPOSON TY4-P GAG-POL POLYPROTEIN"/>
    <property type="match status" value="1"/>
</dbReference>
<keyword evidence="17" id="KW-0917">Virion maturation</keyword>
<dbReference type="GO" id="GO:0006310">
    <property type="term" value="P:DNA recombination"/>
    <property type="evidence" value="ECO:0007669"/>
    <property type="project" value="UniProtKB-KW"/>
</dbReference>
<evidence type="ECO:0000256" key="6">
    <source>
        <dbReference type="ARBA" id="ARBA00022722"/>
    </source>
</evidence>
<dbReference type="GO" id="GO:0004519">
    <property type="term" value="F:endonuclease activity"/>
    <property type="evidence" value="ECO:0007669"/>
    <property type="project" value="UniProtKB-KW"/>
</dbReference>
<dbReference type="InterPro" id="IPR057670">
    <property type="entry name" value="SH3_retrovirus"/>
</dbReference>
<dbReference type="GO" id="GO:0003887">
    <property type="term" value="F:DNA-directed DNA polymerase activity"/>
    <property type="evidence" value="ECO:0007669"/>
    <property type="project" value="UniProtKB-KW"/>
</dbReference>
<keyword evidence="15" id="KW-0695">RNA-directed DNA polymerase</keyword>
<keyword evidence="9" id="KW-0255">Endonuclease</keyword>
<keyword evidence="13" id="KW-0694">RNA-binding</keyword>
<evidence type="ECO:0000256" key="11">
    <source>
        <dbReference type="ARBA" id="ARBA00022840"/>
    </source>
</evidence>
<keyword evidence="12" id="KW-0460">Magnesium</keyword>
<proteinExistence type="predicted"/>
<dbReference type="EMBL" id="JABXXO010000006">
    <property type="protein sequence ID" value="KAF7776600.1"/>
    <property type="molecule type" value="Genomic_DNA"/>
</dbReference>
<dbReference type="Pfam" id="PF13976">
    <property type="entry name" value="gag_pre-integrs"/>
    <property type="match status" value="1"/>
</dbReference>
<feature type="region of interest" description="Disordered" evidence="22">
    <location>
        <begin position="284"/>
        <end position="411"/>
    </location>
</feature>
<evidence type="ECO:0000259" key="23">
    <source>
        <dbReference type="PROSITE" id="PS50994"/>
    </source>
</evidence>
<keyword evidence="21" id="KW-0175">Coiled coil</keyword>
<evidence type="ECO:0000256" key="14">
    <source>
        <dbReference type="ARBA" id="ARBA00022908"/>
    </source>
</evidence>
<evidence type="ECO:0000256" key="18">
    <source>
        <dbReference type="ARBA" id="ARBA00023172"/>
    </source>
</evidence>
<dbReference type="GO" id="GO:0006508">
    <property type="term" value="P:proteolysis"/>
    <property type="evidence" value="ECO:0007669"/>
    <property type="project" value="UniProtKB-KW"/>
</dbReference>
<dbReference type="GO" id="GO:0046872">
    <property type="term" value="F:metal ion binding"/>
    <property type="evidence" value="ECO:0007669"/>
    <property type="project" value="UniProtKB-KW"/>
</dbReference>
<dbReference type="InterPro" id="IPR054722">
    <property type="entry name" value="PolX-like_BBD"/>
</dbReference>
<evidence type="ECO:0000256" key="19">
    <source>
        <dbReference type="ARBA" id="ARBA00048173"/>
    </source>
</evidence>
<keyword evidence="10" id="KW-0378">Hydrolase</keyword>
<keyword evidence="6" id="KW-0540">Nuclease</keyword>
<evidence type="ECO:0000256" key="2">
    <source>
        <dbReference type="ARBA" id="ARBA00022578"/>
    </source>
</evidence>
<dbReference type="Pfam" id="PF25597">
    <property type="entry name" value="SH3_retrovirus"/>
    <property type="match status" value="1"/>
</dbReference>
<keyword evidence="2" id="KW-0815">Transposition</keyword>
<feature type="compositionally biased region" description="Polar residues" evidence="22">
    <location>
        <begin position="379"/>
        <end position="410"/>
    </location>
</feature>
<dbReference type="GO" id="GO:0008233">
    <property type="term" value="F:peptidase activity"/>
    <property type="evidence" value="ECO:0007669"/>
    <property type="project" value="UniProtKB-KW"/>
</dbReference>
<dbReference type="Pfam" id="PF14223">
    <property type="entry name" value="Retrotran_gag_2"/>
    <property type="match status" value="1"/>
</dbReference>
<dbReference type="Gene3D" id="3.30.420.10">
    <property type="entry name" value="Ribonuclease H-like superfamily/Ribonuclease H"/>
    <property type="match status" value="1"/>
</dbReference>
<dbReference type="InterPro" id="IPR036397">
    <property type="entry name" value="RNaseH_sf"/>
</dbReference>
<evidence type="ECO:0000256" key="17">
    <source>
        <dbReference type="ARBA" id="ARBA00023113"/>
    </source>
</evidence>
<comment type="function">
    <text evidence="1">The aspartyl protease (PR) mediates the proteolytic cleavages of the Gag and Gag-Pol polyproteins after assembly of the VLP.</text>
</comment>
<dbReference type="InterPro" id="IPR025724">
    <property type="entry name" value="GAG-pre-integrase_dom"/>
</dbReference>
<evidence type="ECO:0000256" key="1">
    <source>
        <dbReference type="ARBA" id="ARBA00002180"/>
    </source>
</evidence>
<keyword evidence="18" id="KW-0233">DNA recombination</keyword>
<dbReference type="PROSITE" id="PS50994">
    <property type="entry name" value="INTEGRASE"/>
    <property type="match status" value="1"/>
</dbReference>
<dbReference type="GO" id="GO:0005524">
    <property type="term" value="F:ATP binding"/>
    <property type="evidence" value="ECO:0007669"/>
    <property type="project" value="UniProtKB-KW"/>
</dbReference>
<keyword evidence="4" id="KW-0645">Protease</keyword>
<dbReference type="GO" id="GO:0003964">
    <property type="term" value="F:RNA-directed DNA polymerase activity"/>
    <property type="evidence" value="ECO:0007669"/>
    <property type="project" value="UniProtKB-KW"/>
</dbReference>
<evidence type="ECO:0000256" key="15">
    <source>
        <dbReference type="ARBA" id="ARBA00022918"/>
    </source>
</evidence>
<keyword evidence="14" id="KW-0229">DNA integration</keyword>
<dbReference type="SUPFAM" id="SSF53098">
    <property type="entry name" value="Ribonuclease H-like"/>
    <property type="match status" value="1"/>
</dbReference>
<feature type="compositionally biased region" description="Low complexity" evidence="22">
    <location>
        <begin position="314"/>
        <end position="323"/>
    </location>
</feature>
<evidence type="ECO:0000256" key="9">
    <source>
        <dbReference type="ARBA" id="ARBA00022759"/>
    </source>
</evidence>
<sequence>MANDLQLVEWLPPAVECVTPVESMPPATIEPLWDPPEQIVCKLIEIRLLFLEKLDYLSYVLSDTHPSQEATKILQNIRKLAGNSARELSRLTYMDNACLATMYLTFLDTLQKKGELKDPLDRLLFRTTMAWHEMETVQQAMVVLRGELGSAMCRITTAQMGDECEGALKSPLFAIDNIEVIAELFDAIDECIELLPPWVDYYLHMANDRILNREPVCRIPPSEEEIRAMEAKWKSFEDASYSRIQEQSYLEARIQNLPRDYGRPRFWRRACKVLRRVSVKRSGQSVGNYTSHDSVCYGPRETTLNPEQIRSENSLSSSSLLFSTREVMPPKAAADLKGKRPMPSSKTKDNTTLEEQSEDEIERSPSLGTIPTVGPSNVVAESSQTFTPNTTSNSRSSGQPPNPHTSTSYTRRPIVSELSLIPMNIWTDPPLRRVSSNWKPWSSQMILILRTYKAYAYVEGTEIRPHPDDQVSLANWRANHYMVFAFMLIAIEVNERYDFNHHSKANELWRSLVAVYDVTGIMSKMDAMSQLMTMSFTWNVPVVEHYRNIINLANTIFQDGALSKDDIILHSLLLSLNNDTTKDDMKHARTLLDSKPNAGHSDIFNSLSIAESERKFREMKSNELTALIASTRNANSNSSSSTTNNKKAKPLLCANCKKRGHEEAFCILPKGGMEGKTLQEARTAQRLAHGDGKGNNDKKSFKFKDGKALFMNDGKVYSVDESGNVTAISESVKDVASFVTDSLCEADFDELSLALDDSYISLAQPNFLLDTGCTVHMSPFASDFSDLRPTKNRRITGVNGTHIDAIGTGNITIYTPNSSIILHDALYVPDASVRLISVAALVNTLRGTVTFDNSKVTILDANNEFIASGTKVADRNLWCLDGNTHHTDSALLSITTPTLDVWHRRLGHSNNQSIYEMATKQLAEGMQIDTSLAPHKCDHCILGKQSRTPVPDKRHGERSRRRLGIVFVDLSGPEDVTSSRGNNYFMSIIDDFSNYIWTIPLSHKSDSFPSLKTWALQVERECGERIGVIRIDNGELKSKEMTTWCESNGYRNEFTAPYTSAHIGKVERVHRTLINKARTMRIQTDLPTNQWDEFIQTATYLTVRTLTRSTGKTPYEGWFNKKPNLSHLREIGSRAFTLILNRNNPKILARSIECVLIGYSDNSPSYRLYHRATHKVITSFHVNFIESFQTPRSTTDTIVPTDQDTLATLEEEDINLVNMAYIGKETDEEEHHLTKKERKEMKRERRKWRRAMRSAVKEEKEIIGEEQSFMTTDINPHAPNDPRSLEEALAGPDSHLWKPSIQDELQSLKERDVYQLIPTGYGPRQRVPLCSWALRKAPAAPSGLVDQFSPSCCDCMHFESATLSFSPPLWRVSRYVLRLSHLAVTTSPGVS</sequence>
<dbReference type="GO" id="GO:0005634">
    <property type="term" value="C:nucleus"/>
    <property type="evidence" value="ECO:0007669"/>
    <property type="project" value="UniProtKB-ARBA"/>
</dbReference>
<dbReference type="Pfam" id="PF22936">
    <property type="entry name" value="Pol_BBD"/>
    <property type="match status" value="1"/>
</dbReference>
<evidence type="ECO:0000256" key="5">
    <source>
        <dbReference type="ARBA" id="ARBA00022695"/>
    </source>
</evidence>
<evidence type="ECO:0000256" key="21">
    <source>
        <dbReference type="SAM" id="Coils"/>
    </source>
</evidence>
<comment type="caution">
    <text evidence="24">The sequence shown here is derived from an EMBL/GenBank/DDBJ whole genome shotgun (WGS) entry which is preliminary data.</text>
</comment>
<accession>A0A8H7F491</accession>
<evidence type="ECO:0000256" key="4">
    <source>
        <dbReference type="ARBA" id="ARBA00022670"/>
    </source>
</evidence>
<gene>
    <name evidence="24" type="ORF">Agabi119p4_4993</name>
</gene>
<keyword evidence="8" id="KW-0547">Nucleotide-binding</keyword>
<keyword evidence="11" id="KW-0067">ATP-binding</keyword>
<reference evidence="24 25" key="1">
    <citation type="journal article" name="Sci. Rep.">
        <title>Telomere-to-telomere assembled and centromere annotated genomes of the two main subspecies of the button mushroom Agaricus bisporus reveal especially polymorphic chromosome ends.</title>
        <authorList>
            <person name="Sonnenberg A.S.M."/>
            <person name="Sedaghat-Telgerd N."/>
            <person name="Lavrijssen B."/>
            <person name="Ohm R.A."/>
            <person name="Hendrickx P.M."/>
            <person name="Scholtmeijer K."/>
            <person name="Baars J.J.P."/>
            <person name="van Peer A."/>
        </authorList>
    </citation>
    <scope>NUCLEOTIDE SEQUENCE [LARGE SCALE GENOMIC DNA]</scope>
    <source>
        <strain evidence="24 25">H119_p4</strain>
    </source>
</reference>
<keyword evidence="3" id="KW-1188">Viral release from host cell</keyword>
<dbReference type="Proteomes" id="UP000629468">
    <property type="component" value="Unassembled WGS sequence"/>
</dbReference>
<protein>
    <recommendedName>
        <fullName evidence="23">Integrase catalytic domain-containing protein</fullName>
    </recommendedName>
</protein>
<evidence type="ECO:0000313" key="25">
    <source>
        <dbReference type="Proteomes" id="UP000629468"/>
    </source>
</evidence>
<dbReference type="InterPro" id="IPR012337">
    <property type="entry name" value="RNaseH-like_sf"/>
</dbReference>
<feature type="domain" description="Integrase catalytic" evidence="23">
    <location>
        <begin position="947"/>
        <end position="1122"/>
    </location>
</feature>
<dbReference type="InterPro" id="IPR039537">
    <property type="entry name" value="Retrotran_Ty1/copia-like"/>
</dbReference>
<evidence type="ECO:0000256" key="7">
    <source>
        <dbReference type="ARBA" id="ARBA00022723"/>
    </source>
</evidence>
<dbReference type="PANTHER" id="PTHR42648">
    <property type="entry name" value="TRANSPOSASE, PUTATIVE-RELATED"/>
    <property type="match status" value="1"/>
</dbReference>
<comment type="catalytic activity">
    <reaction evidence="20">
        <text>DNA(n) + a 2'-deoxyribonucleoside 5'-triphosphate = DNA(n+1) + diphosphate</text>
        <dbReference type="Rhea" id="RHEA:22508"/>
        <dbReference type="Rhea" id="RHEA-COMP:17339"/>
        <dbReference type="Rhea" id="RHEA-COMP:17340"/>
        <dbReference type="ChEBI" id="CHEBI:33019"/>
        <dbReference type="ChEBI" id="CHEBI:61560"/>
        <dbReference type="ChEBI" id="CHEBI:173112"/>
        <dbReference type="EC" id="2.7.7.7"/>
    </reaction>
</comment>
<keyword evidence="5" id="KW-0548">Nucleotidyltransferase</keyword>
<evidence type="ECO:0000256" key="16">
    <source>
        <dbReference type="ARBA" id="ARBA00022932"/>
    </source>
</evidence>
<dbReference type="GO" id="GO:0015074">
    <property type="term" value="P:DNA integration"/>
    <property type="evidence" value="ECO:0007669"/>
    <property type="project" value="UniProtKB-KW"/>
</dbReference>
<organism evidence="24 25">
    <name type="scientific">Agaricus bisporus var. burnettii</name>
    <dbReference type="NCBI Taxonomy" id="192524"/>
    <lineage>
        <taxon>Eukaryota</taxon>
        <taxon>Fungi</taxon>
        <taxon>Dikarya</taxon>
        <taxon>Basidiomycota</taxon>
        <taxon>Agaricomycotina</taxon>
        <taxon>Agaricomycetes</taxon>
        <taxon>Agaricomycetidae</taxon>
        <taxon>Agaricales</taxon>
        <taxon>Agaricineae</taxon>
        <taxon>Agaricaceae</taxon>
        <taxon>Agaricus</taxon>
    </lineage>
</organism>
<dbReference type="GO" id="GO:0003723">
    <property type="term" value="F:RNA binding"/>
    <property type="evidence" value="ECO:0007669"/>
    <property type="project" value="UniProtKB-KW"/>
</dbReference>
<evidence type="ECO:0000256" key="20">
    <source>
        <dbReference type="ARBA" id="ARBA00049244"/>
    </source>
</evidence>
<feature type="coiled-coil region" evidence="21">
    <location>
        <begin position="1224"/>
        <end position="1258"/>
    </location>
</feature>
<evidence type="ECO:0000256" key="13">
    <source>
        <dbReference type="ARBA" id="ARBA00022884"/>
    </source>
</evidence>
<comment type="catalytic activity">
    <reaction evidence="19">
        <text>DNA(n) + a 2'-deoxyribonucleoside 5'-triphosphate = DNA(n+1) + diphosphate</text>
        <dbReference type="Rhea" id="RHEA:22508"/>
        <dbReference type="Rhea" id="RHEA-COMP:17339"/>
        <dbReference type="Rhea" id="RHEA-COMP:17340"/>
        <dbReference type="ChEBI" id="CHEBI:33019"/>
        <dbReference type="ChEBI" id="CHEBI:61560"/>
        <dbReference type="ChEBI" id="CHEBI:173112"/>
        <dbReference type="EC" id="2.7.7.49"/>
    </reaction>
</comment>
<feature type="compositionally biased region" description="Polar residues" evidence="22">
    <location>
        <begin position="284"/>
        <end position="293"/>
    </location>
</feature>
<evidence type="ECO:0000256" key="3">
    <source>
        <dbReference type="ARBA" id="ARBA00022612"/>
    </source>
</evidence>